<comment type="subcellular location">
    <subcellularLocation>
        <location evidence="1">Cell membrane</location>
        <topology evidence="1">Multi-pass membrane protein</topology>
    </subcellularLocation>
</comment>
<evidence type="ECO:0000313" key="7">
    <source>
        <dbReference type="EMBL" id="UVE50097.1"/>
    </source>
</evidence>
<feature type="transmembrane region" description="Helical" evidence="6">
    <location>
        <begin position="143"/>
        <end position="162"/>
    </location>
</feature>
<dbReference type="GeneID" id="74530140"/>
<keyword evidence="8" id="KW-1185">Reference proteome</keyword>
<feature type="transmembrane region" description="Helical" evidence="6">
    <location>
        <begin position="294"/>
        <end position="311"/>
    </location>
</feature>
<feature type="transmembrane region" description="Helical" evidence="6">
    <location>
        <begin position="61"/>
        <end position="79"/>
    </location>
</feature>
<evidence type="ECO:0000256" key="4">
    <source>
        <dbReference type="ARBA" id="ARBA00022989"/>
    </source>
</evidence>
<feature type="transmembrane region" description="Helical" evidence="6">
    <location>
        <begin position="200"/>
        <end position="217"/>
    </location>
</feature>
<feature type="transmembrane region" description="Helical" evidence="6">
    <location>
        <begin position="262"/>
        <end position="282"/>
    </location>
</feature>
<dbReference type="PANTHER" id="PTHR13929">
    <property type="entry name" value="1,4-DIHYDROXY-2-NAPHTHOATE OCTAPRENYLTRANSFERASE"/>
    <property type="match status" value="1"/>
</dbReference>
<proteinExistence type="predicted"/>
<dbReference type="RefSeq" id="WP_258302359.1">
    <property type="nucleotide sequence ID" value="NZ_CP078063.1"/>
</dbReference>
<evidence type="ECO:0000313" key="8">
    <source>
        <dbReference type="Proteomes" id="UP001058330"/>
    </source>
</evidence>
<dbReference type="InterPro" id="IPR026046">
    <property type="entry name" value="UBIAD1"/>
</dbReference>
<protein>
    <submittedName>
        <fullName evidence="7">Prenyltransferase</fullName>
    </submittedName>
</protein>
<dbReference type="InterPro" id="IPR000537">
    <property type="entry name" value="UbiA_prenyltransferase"/>
</dbReference>
<dbReference type="EMBL" id="CP078063">
    <property type="protein sequence ID" value="UVE50097.1"/>
    <property type="molecule type" value="Genomic_DNA"/>
</dbReference>
<accession>A0ABY5RCM9</accession>
<evidence type="ECO:0000256" key="3">
    <source>
        <dbReference type="ARBA" id="ARBA00022692"/>
    </source>
</evidence>
<name>A0ABY5RCM9_HALLR</name>
<dbReference type="PANTHER" id="PTHR13929:SF0">
    <property type="entry name" value="UBIA PRENYLTRANSFERASE DOMAIN-CONTAINING PROTEIN 1"/>
    <property type="match status" value="1"/>
</dbReference>
<dbReference type="CDD" id="cd13962">
    <property type="entry name" value="PT_UbiA_UBIAD1"/>
    <property type="match status" value="1"/>
</dbReference>
<evidence type="ECO:0000256" key="1">
    <source>
        <dbReference type="ARBA" id="ARBA00004651"/>
    </source>
</evidence>
<reference evidence="7" key="1">
    <citation type="submission" date="2021-07" db="EMBL/GenBank/DDBJ databases">
        <title>Studies on halocins as antimicrobial molecules from haloarchaea.</title>
        <authorList>
            <person name="Kumar S."/>
            <person name="Khare S.K."/>
        </authorList>
    </citation>
    <scope>NUCLEOTIDE SEQUENCE</scope>
    <source>
        <strain evidence="7">NCIM 5678</strain>
    </source>
</reference>
<gene>
    <name evidence="7" type="ORF">KU306_14495</name>
</gene>
<evidence type="ECO:0000256" key="6">
    <source>
        <dbReference type="SAM" id="Phobius"/>
    </source>
</evidence>
<evidence type="ECO:0000256" key="2">
    <source>
        <dbReference type="ARBA" id="ARBA00022679"/>
    </source>
</evidence>
<feature type="transmembrane region" description="Helical" evidence="6">
    <location>
        <begin position="174"/>
        <end position="194"/>
    </location>
</feature>
<dbReference type="Proteomes" id="UP001058330">
    <property type="component" value="Chromosome"/>
</dbReference>
<sequence length="313" mass="32583">MTHPNDDDSSFDASTEKRPHWVRLRALFEMARPEQVLLMALVYALGVAAAVARGATPDLDHLGVAFAAFVPVALTIHYANEYADYETDLLADRTPFSGGSGALARTGLPRSLARRATLASGLLSVVVVPGGFLGGLLSTAEVALLLAIGVLGVEYSLPPLALAWRGVGAVDNAILGGLLLPAYGVLAASGSLGVGDFVPFVPFALLVFVNLLATTWPDRDPDAAVGKRTLVTRLSARTLRGLHIGGVVAAYGSLLVATGTVIPAPVTFATLLALPFSVWGAVRYTRVRSPFPAVVAMVVAAAAQFLAWTVFVA</sequence>
<evidence type="ECO:0000256" key="5">
    <source>
        <dbReference type="ARBA" id="ARBA00023136"/>
    </source>
</evidence>
<keyword evidence="5 6" id="KW-0472">Membrane</keyword>
<keyword evidence="3 6" id="KW-0812">Transmembrane</keyword>
<feature type="transmembrane region" description="Helical" evidence="6">
    <location>
        <begin position="36"/>
        <end position="55"/>
    </location>
</feature>
<organism evidence="7 8">
    <name type="scientific">Haloferax larsenii</name>
    <dbReference type="NCBI Taxonomy" id="302484"/>
    <lineage>
        <taxon>Archaea</taxon>
        <taxon>Methanobacteriati</taxon>
        <taxon>Methanobacteriota</taxon>
        <taxon>Stenosarchaea group</taxon>
        <taxon>Halobacteria</taxon>
        <taxon>Halobacteriales</taxon>
        <taxon>Haloferacaceae</taxon>
        <taxon>Haloferax</taxon>
    </lineage>
</organism>
<dbReference type="Pfam" id="PF01040">
    <property type="entry name" value="UbiA"/>
    <property type="match status" value="1"/>
</dbReference>
<keyword evidence="4 6" id="KW-1133">Transmembrane helix</keyword>
<feature type="transmembrane region" description="Helical" evidence="6">
    <location>
        <begin position="118"/>
        <end position="137"/>
    </location>
</feature>
<keyword evidence="2" id="KW-0808">Transferase</keyword>